<dbReference type="EMBL" id="BAABAV010000003">
    <property type="protein sequence ID" value="GAA4270527.1"/>
    <property type="molecule type" value="Genomic_DNA"/>
</dbReference>
<dbReference type="Proteomes" id="UP001500027">
    <property type="component" value="Unassembled WGS sequence"/>
</dbReference>
<comment type="caution">
    <text evidence="1">The sequence shown here is derived from an EMBL/GenBank/DDBJ whole genome shotgun (WGS) entry which is preliminary data.</text>
</comment>
<dbReference type="RefSeq" id="WP_170181013.1">
    <property type="nucleotide sequence ID" value="NZ_BAABAV010000003.1"/>
</dbReference>
<proteinExistence type="predicted"/>
<evidence type="ECO:0000313" key="2">
    <source>
        <dbReference type="Proteomes" id="UP001500027"/>
    </source>
</evidence>
<accession>A0ABP8EE49</accession>
<gene>
    <name evidence="1" type="ORF">GCM10022257_26280</name>
</gene>
<evidence type="ECO:0000313" key="1">
    <source>
        <dbReference type="EMBL" id="GAA4270527.1"/>
    </source>
</evidence>
<protein>
    <submittedName>
        <fullName evidence="1">Uncharacterized protein</fullName>
    </submittedName>
</protein>
<reference evidence="2" key="1">
    <citation type="journal article" date="2019" name="Int. J. Syst. Evol. Microbiol.">
        <title>The Global Catalogue of Microorganisms (GCM) 10K type strain sequencing project: providing services to taxonomists for standard genome sequencing and annotation.</title>
        <authorList>
            <consortium name="The Broad Institute Genomics Platform"/>
            <consortium name="The Broad Institute Genome Sequencing Center for Infectious Disease"/>
            <person name="Wu L."/>
            <person name="Ma J."/>
        </authorList>
    </citation>
    <scope>NUCLEOTIDE SEQUENCE [LARGE SCALE GENOMIC DNA]</scope>
    <source>
        <strain evidence="2">JCM 17452</strain>
    </source>
</reference>
<name>A0ABP8EE49_9FLAO</name>
<organism evidence="1 2">
    <name type="scientific">Hyunsoonleella aestuarii</name>
    <dbReference type="NCBI Taxonomy" id="912802"/>
    <lineage>
        <taxon>Bacteria</taxon>
        <taxon>Pseudomonadati</taxon>
        <taxon>Bacteroidota</taxon>
        <taxon>Flavobacteriia</taxon>
        <taxon>Flavobacteriales</taxon>
        <taxon>Flavobacteriaceae</taxon>
    </lineage>
</organism>
<keyword evidence="2" id="KW-1185">Reference proteome</keyword>
<sequence length="55" mass="6311">MTNEDYIIEILLKAEKLGVREDVLKEVSKVLEENPTQTPSQAYDLSFKKVKSQIT</sequence>